<dbReference type="InterPro" id="IPR001046">
    <property type="entry name" value="NRAMP_fam"/>
</dbReference>
<evidence type="ECO:0000313" key="7">
    <source>
        <dbReference type="EMBL" id="KKR49493.1"/>
    </source>
</evidence>
<keyword evidence="2" id="KW-0813">Transport</keyword>
<keyword evidence="5 6" id="KW-0472">Membrane</keyword>
<keyword evidence="4 6" id="KW-1133">Transmembrane helix</keyword>
<accession>A0A0G0RAR6</accession>
<name>A0A0G0RAR6_9BACT</name>
<evidence type="ECO:0000313" key="8">
    <source>
        <dbReference type="Proteomes" id="UP000034531"/>
    </source>
</evidence>
<proteinExistence type="predicted"/>
<evidence type="ECO:0000256" key="2">
    <source>
        <dbReference type="ARBA" id="ARBA00022448"/>
    </source>
</evidence>
<dbReference type="GO" id="GO:0005886">
    <property type="term" value="C:plasma membrane"/>
    <property type="evidence" value="ECO:0007669"/>
    <property type="project" value="TreeGrafter"/>
</dbReference>
<dbReference type="Pfam" id="PF01566">
    <property type="entry name" value="Nramp"/>
    <property type="match status" value="1"/>
</dbReference>
<gene>
    <name evidence="7" type="ORF">UT84_C0025G0001</name>
</gene>
<feature type="transmembrane region" description="Helical" evidence="6">
    <location>
        <begin position="119"/>
        <end position="143"/>
    </location>
</feature>
<dbReference type="EMBL" id="LBYI01000025">
    <property type="protein sequence ID" value="KKR49493.1"/>
    <property type="molecule type" value="Genomic_DNA"/>
</dbReference>
<dbReference type="Proteomes" id="UP000034531">
    <property type="component" value="Unassembled WGS sequence"/>
</dbReference>
<feature type="transmembrane region" description="Helical" evidence="6">
    <location>
        <begin position="188"/>
        <end position="209"/>
    </location>
</feature>
<evidence type="ECO:0000256" key="6">
    <source>
        <dbReference type="SAM" id="Phobius"/>
    </source>
</evidence>
<dbReference type="PANTHER" id="PTHR11706:SF33">
    <property type="entry name" value="NATURAL RESISTANCE-ASSOCIATED MACROPHAGE PROTEIN 2"/>
    <property type="match status" value="1"/>
</dbReference>
<evidence type="ECO:0000256" key="4">
    <source>
        <dbReference type="ARBA" id="ARBA00022989"/>
    </source>
</evidence>
<feature type="non-terminal residue" evidence="7">
    <location>
        <position position="219"/>
    </location>
</feature>
<keyword evidence="3 6" id="KW-0812">Transmembrane</keyword>
<organism evidence="7 8">
    <name type="scientific">Candidatus Curtissbacteria bacterium GW2011_GWA1_40_16</name>
    <dbReference type="NCBI Taxonomy" id="1618405"/>
    <lineage>
        <taxon>Bacteria</taxon>
        <taxon>Candidatus Curtissiibacteriota</taxon>
    </lineage>
</organism>
<comment type="subcellular location">
    <subcellularLocation>
        <location evidence="1">Membrane</location>
        <topology evidence="1">Multi-pass membrane protein</topology>
    </subcellularLocation>
</comment>
<feature type="transmembrane region" description="Helical" evidence="6">
    <location>
        <begin position="46"/>
        <end position="67"/>
    </location>
</feature>
<evidence type="ECO:0000256" key="3">
    <source>
        <dbReference type="ARBA" id="ARBA00022692"/>
    </source>
</evidence>
<dbReference type="AlphaFoldDB" id="A0A0G0RAR6"/>
<reference evidence="7 8" key="1">
    <citation type="journal article" date="2015" name="Nature">
        <title>rRNA introns, odd ribosomes, and small enigmatic genomes across a large radiation of phyla.</title>
        <authorList>
            <person name="Brown C.T."/>
            <person name="Hug L.A."/>
            <person name="Thomas B.C."/>
            <person name="Sharon I."/>
            <person name="Castelle C.J."/>
            <person name="Singh A."/>
            <person name="Wilkins M.J."/>
            <person name="Williams K.H."/>
            <person name="Banfield J.F."/>
        </authorList>
    </citation>
    <scope>NUCLEOTIDE SEQUENCE [LARGE SCALE GENOMIC DNA]</scope>
</reference>
<protein>
    <submittedName>
        <fullName evidence="7">Natural resistance-associated macrophage protein</fullName>
    </submittedName>
</protein>
<comment type="caution">
    <text evidence="7">The sequence shown here is derived from an EMBL/GenBank/DDBJ whole genome shotgun (WGS) entry which is preliminary data.</text>
</comment>
<evidence type="ECO:0000256" key="5">
    <source>
        <dbReference type="ARBA" id="ARBA00023136"/>
    </source>
</evidence>
<feature type="transmembrane region" description="Helical" evidence="6">
    <location>
        <begin position="150"/>
        <end position="168"/>
    </location>
</feature>
<feature type="transmembrane region" description="Helical" evidence="6">
    <location>
        <begin position="88"/>
        <end position="107"/>
    </location>
</feature>
<sequence length="219" mass="24134">MLSLWPMLKRIKHFWNSLGPGLVTGIANNDSSAVLIYALAGARFGLAPLWVLLYILPFMIAIQSMCARIGALSGCGLAGNIRKYYSPWLLVPAVASIVVVNTINVGADISGMAGAINLLIPISSWIIAVLLAVFVVGMVIFLRYDMIEKIFKWLALTLLAYGVALILVEPNWGAILQNLLVPSIQNSKIFWLTMFAMVGTTLSPYMYFWQANHETEDLR</sequence>
<dbReference type="PANTHER" id="PTHR11706">
    <property type="entry name" value="SOLUTE CARRIER PROTEIN FAMILY 11 MEMBER"/>
    <property type="match status" value="1"/>
</dbReference>
<dbReference type="GO" id="GO:0034755">
    <property type="term" value="P:iron ion transmembrane transport"/>
    <property type="evidence" value="ECO:0007669"/>
    <property type="project" value="TreeGrafter"/>
</dbReference>
<dbReference type="GO" id="GO:0015086">
    <property type="term" value="F:cadmium ion transmembrane transporter activity"/>
    <property type="evidence" value="ECO:0007669"/>
    <property type="project" value="TreeGrafter"/>
</dbReference>
<dbReference type="GO" id="GO:0005384">
    <property type="term" value="F:manganese ion transmembrane transporter activity"/>
    <property type="evidence" value="ECO:0007669"/>
    <property type="project" value="TreeGrafter"/>
</dbReference>
<evidence type="ECO:0000256" key="1">
    <source>
        <dbReference type="ARBA" id="ARBA00004141"/>
    </source>
</evidence>